<comment type="domain">
    <text evidence="12">Contains an N-terminal zinc-binding domain, a central core domain that contains the primase activity, and a C-terminal DnaB-binding domain.</text>
</comment>
<dbReference type="FunFam" id="3.40.1360.10:FF:000002">
    <property type="entry name" value="DNA primase"/>
    <property type="match status" value="1"/>
</dbReference>
<evidence type="ECO:0000256" key="3">
    <source>
        <dbReference type="ARBA" id="ARBA00022679"/>
    </source>
</evidence>
<feature type="zinc finger region" description="CHC2-type" evidence="12 14">
    <location>
        <begin position="39"/>
        <end position="63"/>
    </location>
</feature>
<dbReference type="PROSITE" id="PS50880">
    <property type="entry name" value="TOPRIM"/>
    <property type="match status" value="1"/>
</dbReference>
<dbReference type="SUPFAM" id="SSF56731">
    <property type="entry name" value="DNA primase core"/>
    <property type="match status" value="1"/>
</dbReference>
<evidence type="ECO:0000256" key="10">
    <source>
        <dbReference type="ARBA" id="ARBA00023125"/>
    </source>
</evidence>
<evidence type="ECO:0000256" key="9">
    <source>
        <dbReference type="ARBA" id="ARBA00022842"/>
    </source>
</evidence>
<evidence type="ECO:0000256" key="2">
    <source>
        <dbReference type="ARBA" id="ARBA00022515"/>
    </source>
</evidence>
<dbReference type="GO" id="GO:0003677">
    <property type="term" value="F:DNA binding"/>
    <property type="evidence" value="ECO:0007669"/>
    <property type="project" value="UniProtKB-KW"/>
</dbReference>
<evidence type="ECO:0000256" key="11">
    <source>
        <dbReference type="ARBA" id="ARBA00023163"/>
    </source>
</evidence>
<protein>
    <recommendedName>
        <fullName evidence="12 13">DNA primase</fullName>
        <ecNumber evidence="12">2.7.7.101</ecNumber>
    </recommendedName>
</protein>
<evidence type="ECO:0000256" key="14">
    <source>
        <dbReference type="PIRSR" id="PIRSR002811-1"/>
    </source>
</evidence>
<dbReference type="Pfam" id="PF08275">
    <property type="entry name" value="DNAG_N"/>
    <property type="match status" value="1"/>
</dbReference>
<organism evidence="16 17">
    <name type="scientific">Phascolarctobacterium succinatutens</name>
    <dbReference type="NCBI Taxonomy" id="626940"/>
    <lineage>
        <taxon>Bacteria</taxon>
        <taxon>Bacillati</taxon>
        <taxon>Bacillota</taxon>
        <taxon>Negativicutes</taxon>
        <taxon>Acidaminococcales</taxon>
        <taxon>Acidaminococcaceae</taxon>
        <taxon>Phascolarctobacterium</taxon>
    </lineage>
</organism>
<keyword evidence="11 12" id="KW-0804">Transcription</keyword>
<dbReference type="InterPro" id="IPR037068">
    <property type="entry name" value="DNA_primase_core_N_sf"/>
</dbReference>
<dbReference type="InterPro" id="IPR006295">
    <property type="entry name" value="DNA_primase_DnaG"/>
</dbReference>
<dbReference type="GO" id="GO:1990077">
    <property type="term" value="C:primosome complex"/>
    <property type="evidence" value="ECO:0007669"/>
    <property type="project" value="UniProtKB-KW"/>
</dbReference>
<evidence type="ECO:0000313" key="17">
    <source>
        <dbReference type="Proteomes" id="UP000186777"/>
    </source>
</evidence>
<evidence type="ECO:0000256" key="1">
    <source>
        <dbReference type="ARBA" id="ARBA00022478"/>
    </source>
</evidence>
<keyword evidence="9" id="KW-0460">Magnesium</keyword>
<dbReference type="InterPro" id="IPR016136">
    <property type="entry name" value="DNA_helicase_N/primase_C"/>
</dbReference>
<comment type="function">
    <text evidence="12 13">RNA polymerase that catalyzes the synthesis of short RNA molecules used as primers for DNA polymerase during DNA replication.</text>
</comment>
<keyword evidence="5 12" id="KW-0235">DNA replication</keyword>
<evidence type="ECO:0000256" key="8">
    <source>
        <dbReference type="ARBA" id="ARBA00022833"/>
    </source>
</evidence>
<gene>
    <name evidence="12" type="primary">dnaG</name>
    <name evidence="16" type="ORF">BHW43_02570</name>
</gene>
<dbReference type="PIRSF" id="PIRSF002811">
    <property type="entry name" value="DnaG"/>
    <property type="match status" value="1"/>
</dbReference>
<accession>A0A1Q6R9E3</accession>
<keyword evidence="7 12" id="KW-0863">Zinc-finger</keyword>
<evidence type="ECO:0000313" key="16">
    <source>
        <dbReference type="EMBL" id="OLA38971.1"/>
    </source>
</evidence>
<dbReference type="SUPFAM" id="SSF57783">
    <property type="entry name" value="Zinc beta-ribbon"/>
    <property type="match status" value="1"/>
</dbReference>
<keyword evidence="4 12" id="KW-0548">Nucleotidyltransferase</keyword>
<dbReference type="AlphaFoldDB" id="A0A1Q6R9E3"/>
<evidence type="ECO:0000256" key="12">
    <source>
        <dbReference type="HAMAP-Rule" id="MF_00974"/>
    </source>
</evidence>
<dbReference type="EC" id="2.7.7.101" evidence="12"/>
<dbReference type="RefSeq" id="WP_303679394.1">
    <property type="nucleotide sequence ID" value="NZ_MNTG01000004.1"/>
</dbReference>
<dbReference type="PANTHER" id="PTHR30313">
    <property type="entry name" value="DNA PRIMASE"/>
    <property type="match status" value="1"/>
</dbReference>
<dbReference type="STRING" id="626940.BHW43_02570"/>
<evidence type="ECO:0000256" key="13">
    <source>
        <dbReference type="PIRNR" id="PIRNR002811"/>
    </source>
</evidence>
<dbReference type="GO" id="GO:0008270">
    <property type="term" value="F:zinc ion binding"/>
    <property type="evidence" value="ECO:0007669"/>
    <property type="project" value="UniProtKB-UniRule"/>
</dbReference>
<dbReference type="GO" id="GO:0003899">
    <property type="term" value="F:DNA-directed RNA polymerase activity"/>
    <property type="evidence" value="ECO:0007669"/>
    <property type="project" value="UniProtKB-UniRule"/>
</dbReference>
<dbReference type="GO" id="GO:0006269">
    <property type="term" value="P:DNA replication, synthesis of primer"/>
    <property type="evidence" value="ECO:0007669"/>
    <property type="project" value="UniProtKB-UniRule"/>
</dbReference>
<comment type="catalytic activity">
    <reaction evidence="12">
        <text>ssDNA + n NTP = ssDNA/pppN(pN)n-1 hybrid + (n-1) diphosphate.</text>
        <dbReference type="EC" id="2.7.7.101"/>
    </reaction>
</comment>
<keyword evidence="2 12" id="KW-0639">Primosome</keyword>
<dbReference type="GO" id="GO:0005737">
    <property type="term" value="C:cytoplasm"/>
    <property type="evidence" value="ECO:0007669"/>
    <property type="project" value="TreeGrafter"/>
</dbReference>
<comment type="caution">
    <text evidence="16">The sequence shown here is derived from an EMBL/GenBank/DDBJ whole genome shotgun (WGS) entry which is preliminary data.</text>
</comment>
<dbReference type="NCBIfam" id="TIGR01391">
    <property type="entry name" value="dnaG"/>
    <property type="match status" value="1"/>
</dbReference>
<dbReference type="SMART" id="SM00400">
    <property type="entry name" value="ZnF_CHCC"/>
    <property type="match status" value="1"/>
</dbReference>
<keyword evidence="6 12" id="KW-0479">Metal-binding</keyword>
<comment type="cofactor">
    <cofactor evidence="12 13 14">
        <name>Zn(2+)</name>
        <dbReference type="ChEBI" id="CHEBI:29105"/>
    </cofactor>
    <text evidence="12 13 14">Binds 1 zinc ion per monomer.</text>
</comment>
<dbReference type="PANTHER" id="PTHR30313:SF2">
    <property type="entry name" value="DNA PRIMASE"/>
    <property type="match status" value="1"/>
</dbReference>
<dbReference type="InterPro" id="IPR013264">
    <property type="entry name" value="DNAG_N"/>
</dbReference>
<keyword evidence="8 12" id="KW-0862">Zinc</keyword>
<name>A0A1Q6R9E3_9FIRM</name>
<dbReference type="GO" id="GO:0000428">
    <property type="term" value="C:DNA-directed RNA polymerase complex"/>
    <property type="evidence" value="ECO:0007669"/>
    <property type="project" value="UniProtKB-KW"/>
</dbReference>
<evidence type="ECO:0000256" key="6">
    <source>
        <dbReference type="ARBA" id="ARBA00022723"/>
    </source>
</evidence>
<dbReference type="Pfam" id="PF10410">
    <property type="entry name" value="DnaB_bind"/>
    <property type="match status" value="1"/>
</dbReference>
<dbReference type="Pfam" id="PF13155">
    <property type="entry name" value="Toprim_2"/>
    <property type="match status" value="1"/>
</dbReference>
<feature type="domain" description="Toprim" evidence="15">
    <location>
        <begin position="258"/>
        <end position="339"/>
    </location>
</feature>
<proteinExistence type="inferred from homology"/>
<dbReference type="FunFam" id="3.90.580.10:FF:000001">
    <property type="entry name" value="DNA primase"/>
    <property type="match status" value="1"/>
</dbReference>
<dbReference type="CDD" id="cd03364">
    <property type="entry name" value="TOPRIM_DnaG_primases"/>
    <property type="match status" value="1"/>
</dbReference>
<keyword evidence="1 12" id="KW-0240">DNA-directed RNA polymerase</keyword>
<dbReference type="Gene3D" id="3.90.580.10">
    <property type="entry name" value="Zinc finger, CHC2-type domain"/>
    <property type="match status" value="1"/>
</dbReference>
<dbReference type="InterPro" id="IPR006171">
    <property type="entry name" value="TOPRIM_dom"/>
</dbReference>
<evidence type="ECO:0000259" key="15">
    <source>
        <dbReference type="PROSITE" id="PS50880"/>
    </source>
</evidence>
<evidence type="ECO:0000256" key="7">
    <source>
        <dbReference type="ARBA" id="ARBA00022771"/>
    </source>
</evidence>
<dbReference type="Gene3D" id="3.90.980.10">
    <property type="entry name" value="DNA primase, catalytic core, N-terminal domain"/>
    <property type="match status" value="1"/>
</dbReference>
<dbReference type="SMART" id="SM00493">
    <property type="entry name" value="TOPRIM"/>
    <property type="match status" value="1"/>
</dbReference>
<dbReference type="InterPro" id="IPR050219">
    <property type="entry name" value="DnaG_primase"/>
</dbReference>
<dbReference type="HAMAP" id="MF_00974">
    <property type="entry name" value="DNA_primase_DnaG"/>
    <property type="match status" value="1"/>
</dbReference>
<dbReference type="InterPro" id="IPR034151">
    <property type="entry name" value="TOPRIM_DnaG_bac"/>
</dbReference>
<evidence type="ECO:0000256" key="5">
    <source>
        <dbReference type="ARBA" id="ARBA00022705"/>
    </source>
</evidence>
<dbReference type="Gene3D" id="1.10.860.10">
    <property type="entry name" value="DNAb Helicase, Chain A"/>
    <property type="match status" value="1"/>
</dbReference>
<dbReference type="InterPro" id="IPR030846">
    <property type="entry name" value="DnaG_bac"/>
</dbReference>
<comment type="similarity">
    <text evidence="12 13">Belongs to the DnaG primase family.</text>
</comment>
<keyword evidence="10 12" id="KW-0238">DNA-binding</keyword>
<comment type="subunit">
    <text evidence="12">Monomer. Interacts with DnaB.</text>
</comment>
<reference evidence="16 17" key="1">
    <citation type="journal article" date="2016" name="Nat. Biotechnol.">
        <title>Measurement of bacterial replication rates in microbial communities.</title>
        <authorList>
            <person name="Brown C.T."/>
            <person name="Olm M.R."/>
            <person name="Thomas B.C."/>
            <person name="Banfield J.F."/>
        </authorList>
    </citation>
    <scope>NUCLEOTIDE SEQUENCE [LARGE SCALE GENOMIC DNA]</scope>
    <source>
        <strain evidence="16">46_33</strain>
    </source>
</reference>
<dbReference type="InterPro" id="IPR019475">
    <property type="entry name" value="DNA_primase_DnaB-bd"/>
</dbReference>
<dbReference type="Gene3D" id="3.40.1360.10">
    <property type="match status" value="1"/>
</dbReference>
<sequence length="593" mass="65995">MNGDFENFKEQVRSTADMVEIISGYVPLKKKGQNYWGCCPFHGEKTPSFSVNPGKSMFYCFGCHEGGDIFKFIMKIENCSFMDALKLLAGRYGIPIPEKQKTAAEIAREKQRDSIYSANELASKFFQACLTKTAYGEPALAYLAGRGIGKEIIAGFGIGYALNNFTALVSSLAKRGCQPQVLEAAGLAARGRDGYYDKFRNRVIIPIRDARGRIVGFGGRVLDNSTPKYLNTAETQWFNKRRLLFGLDIALKAIRKSGRAVVVEGYMDAISLHAAGFDNVVASMGTAFSQEQAKLLQRLADEVIFCYDSDSAGRKASVRAVSIAREAGLKVRIAGVPDGKDPDEYVRQHGSAAFAQVLAAAQNGIDFQIDETILQNNIANLAGKVEAVSNILPFLLECQNEIEASEHIRRLAQRLTIDEGLIAEEYRKAARRGGRQQTGQPTVIPEEKSAGIGQQAEELLLRLLLEQPQLCDECCAEVKETGFEDAVLAQLFDRLCELGTAYTMDKLNNVLDDAAQTALARILAHQLPEGDMDKLMQDCLRQMRRLRLEKEYEKHRLLADEYERSADERFLSELMESQRIKNEIKKLYGNQNK</sequence>
<dbReference type="EMBL" id="MNTG01000004">
    <property type="protein sequence ID" value="OLA38971.1"/>
    <property type="molecule type" value="Genomic_DNA"/>
</dbReference>
<dbReference type="Pfam" id="PF01807">
    <property type="entry name" value="Zn_ribbon_DnaG"/>
    <property type="match status" value="1"/>
</dbReference>
<dbReference type="InterPro" id="IPR002694">
    <property type="entry name" value="Znf_CHC2"/>
</dbReference>
<dbReference type="InterPro" id="IPR036977">
    <property type="entry name" value="DNA_primase_Znf_CHC2"/>
</dbReference>
<evidence type="ECO:0000256" key="4">
    <source>
        <dbReference type="ARBA" id="ARBA00022695"/>
    </source>
</evidence>
<keyword evidence="3 12" id="KW-0808">Transferase</keyword>
<dbReference type="Proteomes" id="UP000186777">
    <property type="component" value="Unassembled WGS sequence"/>
</dbReference>